<dbReference type="EMBL" id="DAATQP010000125">
    <property type="protein sequence ID" value="HAE9636612.1"/>
    <property type="molecule type" value="Genomic_DNA"/>
</dbReference>
<keyword evidence="3 5" id="KW-1133">Transmembrane helix</keyword>
<gene>
    <name evidence="6" type="ORF">G4W04_004855</name>
</gene>
<proteinExistence type="predicted"/>
<feature type="transmembrane region" description="Helical" evidence="5">
    <location>
        <begin position="193"/>
        <end position="212"/>
    </location>
</feature>
<keyword evidence="4 5" id="KW-0472">Membrane</keyword>
<reference evidence="6" key="1">
    <citation type="journal article" date="2018" name="Genome Biol.">
        <title>SKESA: strategic k-mer extension for scrupulous assemblies.</title>
        <authorList>
            <person name="Souvorov A."/>
            <person name="Agarwala R."/>
            <person name="Lipman D.J."/>
        </authorList>
    </citation>
    <scope>NUCLEOTIDE SEQUENCE</scope>
    <source>
        <strain evidence="6">Salmonella enterica</strain>
    </source>
</reference>
<dbReference type="AlphaFoldDB" id="A0A739NLJ4"/>
<evidence type="ECO:0000256" key="3">
    <source>
        <dbReference type="ARBA" id="ARBA00022989"/>
    </source>
</evidence>
<comment type="subcellular location">
    <subcellularLocation>
        <location evidence="1">Membrane</location>
        <topology evidence="1">Multi-pass membrane protein</topology>
    </subcellularLocation>
</comment>
<comment type="caution">
    <text evidence="6">The sequence shown here is derived from an EMBL/GenBank/DDBJ whole genome shotgun (WGS) entry which is preliminary data.</text>
</comment>
<feature type="non-terminal residue" evidence="6">
    <location>
        <position position="236"/>
    </location>
</feature>
<sequence>MAQGFFVKYNSTVMDSVDKISSSYQTQFANDIMSLATVSVTLYVLWKGYQILASKTQTPLQDLVWDLSKFAIIIMFITNADGYLTAATDALQGMKDGFSGGVSVWQTLDNLWKSTQNLGAEIYSLDKSTYVKDQGVVGQFLIWTGSLILMAVSVVVFLTADVTMKLLIITAPIFIFCLMFGFIRSMFNNWLQSLFSSILTVLFASLVIRIAMDFQGMILSHAIRAAQTGNVNLVST</sequence>
<organism evidence="6">
    <name type="scientific">Salmonella enterica subsp. enterica serovar Java</name>
    <dbReference type="NCBI Taxonomy" id="224729"/>
    <lineage>
        <taxon>Bacteria</taxon>
        <taxon>Pseudomonadati</taxon>
        <taxon>Pseudomonadota</taxon>
        <taxon>Gammaproteobacteria</taxon>
        <taxon>Enterobacterales</taxon>
        <taxon>Enterobacteriaceae</taxon>
        <taxon>Salmonella</taxon>
    </lineage>
</organism>
<evidence type="ECO:0000256" key="2">
    <source>
        <dbReference type="ARBA" id="ARBA00022692"/>
    </source>
</evidence>
<name>A0A739NLJ4_SALEB</name>
<evidence type="ECO:0000256" key="5">
    <source>
        <dbReference type="SAM" id="Phobius"/>
    </source>
</evidence>
<protein>
    <submittedName>
        <fullName evidence="6">Type IV secretion system protein</fullName>
    </submittedName>
</protein>
<evidence type="ECO:0000256" key="1">
    <source>
        <dbReference type="ARBA" id="ARBA00004141"/>
    </source>
</evidence>
<evidence type="ECO:0000313" key="6">
    <source>
        <dbReference type="EMBL" id="HAE9636612.1"/>
    </source>
</evidence>
<dbReference type="GO" id="GO:0030255">
    <property type="term" value="P:protein secretion by the type IV secretion system"/>
    <property type="evidence" value="ECO:0007669"/>
    <property type="project" value="InterPro"/>
</dbReference>
<dbReference type="GO" id="GO:0016020">
    <property type="term" value="C:membrane"/>
    <property type="evidence" value="ECO:0007669"/>
    <property type="project" value="UniProtKB-SubCell"/>
</dbReference>
<evidence type="ECO:0000256" key="4">
    <source>
        <dbReference type="ARBA" id="ARBA00023136"/>
    </source>
</evidence>
<keyword evidence="2 5" id="KW-0812">Transmembrane</keyword>
<feature type="transmembrane region" description="Helical" evidence="5">
    <location>
        <begin position="140"/>
        <end position="159"/>
    </location>
</feature>
<dbReference type="InterPro" id="IPR007688">
    <property type="entry name" value="Conjugal_tfr_TrbL/VirB6"/>
</dbReference>
<dbReference type="Pfam" id="PF04610">
    <property type="entry name" value="TrbL"/>
    <property type="match status" value="1"/>
</dbReference>
<accession>A0A739NLJ4</accession>
<reference evidence="6" key="2">
    <citation type="submission" date="2018-07" db="EMBL/GenBank/DDBJ databases">
        <authorList>
            <consortium name="NCBI Pathogen Detection Project"/>
        </authorList>
    </citation>
    <scope>NUCLEOTIDE SEQUENCE</scope>
    <source>
        <strain evidence="6">Salmonella enterica</strain>
    </source>
</reference>
<feature type="transmembrane region" description="Helical" evidence="5">
    <location>
        <begin position="166"/>
        <end position="187"/>
    </location>
</feature>